<accession>A0A4Y2DYG6</accession>
<evidence type="ECO:0000313" key="1">
    <source>
        <dbReference type="EMBL" id="GBM21942.1"/>
    </source>
</evidence>
<reference evidence="1 2" key="1">
    <citation type="journal article" date="2019" name="Sci. Rep.">
        <title>Orb-weaving spider Araneus ventricosus genome elucidates the spidroin gene catalogue.</title>
        <authorList>
            <person name="Kono N."/>
            <person name="Nakamura H."/>
            <person name="Ohtoshi R."/>
            <person name="Moran D.A.P."/>
            <person name="Shinohara A."/>
            <person name="Yoshida Y."/>
            <person name="Fujiwara M."/>
            <person name="Mori M."/>
            <person name="Tomita M."/>
            <person name="Arakawa K."/>
        </authorList>
    </citation>
    <scope>NUCLEOTIDE SEQUENCE [LARGE SCALE GENOMIC DNA]</scope>
</reference>
<dbReference type="AlphaFoldDB" id="A0A4Y2DYG6"/>
<gene>
    <name evidence="1" type="ORF">AVEN_187941_1</name>
</gene>
<dbReference type="EMBL" id="BGPR01000470">
    <property type="protein sequence ID" value="GBM21942.1"/>
    <property type="molecule type" value="Genomic_DNA"/>
</dbReference>
<organism evidence="1 2">
    <name type="scientific">Araneus ventricosus</name>
    <name type="common">Orbweaver spider</name>
    <name type="synonym">Epeira ventricosa</name>
    <dbReference type="NCBI Taxonomy" id="182803"/>
    <lineage>
        <taxon>Eukaryota</taxon>
        <taxon>Metazoa</taxon>
        <taxon>Ecdysozoa</taxon>
        <taxon>Arthropoda</taxon>
        <taxon>Chelicerata</taxon>
        <taxon>Arachnida</taxon>
        <taxon>Araneae</taxon>
        <taxon>Araneomorphae</taxon>
        <taxon>Entelegynae</taxon>
        <taxon>Araneoidea</taxon>
        <taxon>Araneidae</taxon>
        <taxon>Araneus</taxon>
    </lineage>
</organism>
<comment type="caution">
    <text evidence="1">The sequence shown here is derived from an EMBL/GenBank/DDBJ whole genome shotgun (WGS) entry which is preliminary data.</text>
</comment>
<protein>
    <submittedName>
        <fullName evidence="1">Uncharacterized protein</fullName>
    </submittedName>
</protein>
<keyword evidence="2" id="KW-1185">Reference proteome</keyword>
<dbReference type="Proteomes" id="UP000499080">
    <property type="component" value="Unassembled WGS sequence"/>
</dbReference>
<evidence type="ECO:0000313" key="2">
    <source>
        <dbReference type="Proteomes" id="UP000499080"/>
    </source>
</evidence>
<sequence>MPFGSVVEIDTPYGQYVPNYTHPRKPSLFPMDTSQGDQDNLTTARTNVRSIMSPYGSTQKGYEVHIATFQGMFEASFVALGPVICPVEDR</sequence>
<name>A0A4Y2DYG6_ARAVE</name>
<proteinExistence type="predicted"/>